<dbReference type="KEGG" id="dpx:DAPPUDRAFT_346911"/>
<keyword evidence="5 7" id="KW-0472">Membrane</keyword>
<dbReference type="PANTHER" id="PTHR21143">
    <property type="entry name" value="INVERTEBRATE GUSTATORY RECEPTOR"/>
    <property type="match status" value="1"/>
</dbReference>
<protein>
    <recommendedName>
        <fullName evidence="10">Gustatory receptor</fullName>
    </recommendedName>
</protein>
<feature type="transmembrane region" description="Helical" evidence="7">
    <location>
        <begin position="259"/>
        <end position="280"/>
    </location>
</feature>
<comment type="subcellular location">
    <subcellularLocation>
        <location evidence="1">Cell membrane</location>
        <topology evidence="1">Multi-pass membrane protein</topology>
    </subcellularLocation>
</comment>
<dbReference type="GO" id="GO:0007635">
    <property type="term" value="P:chemosensory behavior"/>
    <property type="evidence" value="ECO:0000318"/>
    <property type="project" value="GO_Central"/>
</dbReference>
<evidence type="ECO:0000256" key="7">
    <source>
        <dbReference type="SAM" id="Phobius"/>
    </source>
</evidence>
<reference evidence="8 9" key="1">
    <citation type="journal article" date="2011" name="Science">
        <title>The ecoresponsive genome of Daphnia pulex.</title>
        <authorList>
            <person name="Colbourne J.K."/>
            <person name="Pfrender M.E."/>
            <person name="Gilbert D."/>
            <person name="Thomas W.K."/>
            <person name="Tucker A."/>
            <person name="Oakley T.H."/>
            <person name="Tokishita S."/>
            <person name="Aerts A."/>
            <person name="Arnold G.J."/>
            <person name="Basu M.K."/>
            <person name="Bauer D.J."/>
            <person name="Caceres C.E."/>
            <person name="Carmel L."/>
            <person name="Casola C."/>
            <person name="Choi J.H."/>
            <person name="Detter J.C."/>
            <person name="Dong Q."/>
            <person name="Dusheyko S."/>
            <person name="Eads B.D."/>
            <person name="Frohlich T."/>
            <person name="Geiler-Samerotte K.A."/>
            <person name="Gerlach D."/>
            <person name="Hatcher P."/>
            <person name="Jogdeo S."/>
            <person name="Krijgsveld J."/>
            <person name="Kriventseva E.V."/>
            <person name="Kultz D."/>
            <person name="Laforsch C."/>
            <person name="Lindquist E."/>
            <person name="Lopez J."/>
            <person name="Manak J.R."/>
            <person name="Muller J."/>
            <person name="Pangilinan J."/>
            <person name="Patwardhan R.P."/>
            <person name="Pitluck S."/>
            <person name="Pritham E.J."/>
            <person name="Rechtsteiner A."/>
            <person name="Rho M."/>
            <person name="Rogozin I.B."/>
            <person name="Sakarya O."/>
            <person name="Salamov A."/>
            <person name="Schaack S."/>
            <person name="Shapiro H."/>
            <person name="Shiga Y."/>
            <person name="Skalitzky C."/>
            <person name="Smith Z."/>
            <person name="Souvorov A."/>
            <person name="Sung W."/>
            <person name="Tang Z."/>
            <person name="Tsuchiya D."/>
            <person name="Tu H."/>
            <person name="Vos H."/>
            <person name="Wang M."/>
            <person name="Wolf Y.I."/>
            <person name="Yamagata H."/>
            <person name="Yamada T."/>
            <person name="Ye Y."/>
            <person name="Shaw J.R."/>
            <person name="Andrews J."/>
            <person name="Crease T.J."/>
            <person name="Tang H."/>
            <person name="Lucas S.M."/>
            <person name="Robertson H.M."/>
            <person name="Bork P."/>
            <person name="Koonin E.V."/>
            <person name="Zdobnov E.M."/>
            <person name="Grigoriev I.V."/>
            <person name="Lynch M."/>
            <person name="Boore J.L."/>
        </authorList>
    </citation>
    <scope>NUCLEOTIDE SEQUENCE [LARGE SCALE GENOMIC DNA]</scope>
</reference>
<dbReference type="GO" id="GO:0008049">
    <property type="term" value="P:male courtship behavior"/>
    <property type="evidence" value="ECO:0000318"/>
    <property type="project" value="GO_Central"/>
</dbReference>
<evidence type="ECO:0000256" key="5">
    <source>
        <dbReference type="ARBA" id="ARBA00023136"/>
    </source>
</evidence>
<evidence type="ECO:0000256" key="1">
    <source>
        <dbReference type="ARBA" id="ARBA00004651"/>
    </source>
</evidence>
<gene>
    <name evidence="8" type="primary">DpuGr4</name>
    <name evidence="8" type="ORF">DAPPUDRAFT_346911</name>
</gene>
<name>E9FWF1_DAPPU</name>
<dbReference type="GO" id="GO:0030425">
    <property type="term" value="C:dendrite"/>
    <property type="evidence" value="ECO:0000318"/>
    <property type="project" value="GO_Central"/>
</dbReference>
<evidence type="ECO:0000256" key="3">
    <source>
        <dbReference type="ARBA" id="ARBA00022692"/>
    </source>
</evidence>
<dbReference type="HOGENOM" id="CLU_058520_0_0_1"/>
<sequence length="396" mass="45057">MLVPTRTVSEEAVEKGWLWSVQPLVTWAKWLGIDLSDLSSGGRKKVSRWFVLYSVFVLLISVSLQLPCLSYIINNHKEISVTFTIENSYNSDTFSWNTAMDYVNFAVHSLATHVIFLSVFRARWNLLGETFQNLESFLKFSFFDRIRKASILGLVWIILLHTTLLATNLYHHSEYGSSFLILFCSLVSVFSQVYPITAIVLFSAVCYASSNAHQSIRMELNLLKNTTTDGNYYNRLSTLKRRHALVCETVDHINHCFGFFMGISLSFHFVSMITASFYLFGTDKEPGSVLEIGFACSQICNLSLICYPADLIRLKADSVFRKLIRMQLEMEEPLKSLTNAFAEQTSLFFPQINAAGFYPISRKIIPQIVGTTLSYFFILYQFQSAERSDTSVNAGI</sequence>
<evidence type="ECO:0000313" key="9">
    <source>
        <dbReference type="Proteomes" id="UP000000305"/>
    </source>
</evidence>
<dbReference type="InterPro" id="IPR013604">
    <property type="entry name" value="7TM_chemorcpt"/>
</dbReference>
<feature type="transmembrane region" description="Helical" evidence="7">
    <location>
        <begin position="149"/>
        <end position="167"/>
    </location>
</feature>
<dbReference type="EMBL" id="GL732526">
    <property type="protein sequence ID" value="EFX87880.1"/>
    <property type="molecule type" value="Genomic_DNA"/>
</dbReference>
<evidence type="ECO:0000256" key="4">
    <source>
        <dbReference type="ARBA" id="ARBA00022989"/>
    </source>
</evidence>
<dbReference type="OrthoDB" id="6366728at2759"/>
<dbReference type="InParanoid" id="E9FWF1"/>
<dbReference type="GO" id="GO:0005886">
    <property type="term" value="C:plasma membrane"/>
    <property type="evidence" value="ECO:0007669"/>
    <property type="project" value="UniProtKB-SubCell"/>
</dbReference>
<keyword evidence="3 7" id="KW-0812">Transmembrane</keyword>
<feature type="transmembrane region" description="Helical" evidence="7">
    <location>
        <begin position="179"/>
        <end position="208"/>
    </location>
</feature>
<keyword evidence="4 7" id="KW-1133">Transmembrane helix</keyword>
<keyword evidence="2" id="KW-1003">Cell membrane</keyword>
<dbReference type="Pfam" id="PF08395">
    <property type="entry name" value="7tm_7"/>
    <property type="match status" value="1"/>
</dbReference>
<dbReference type="AlphaFoldDB" id="E9FWF1"/>
<dbReference type="GO" id="GO:0030424">
    <property type="term" value="C:axon"/>
    <property type="evidence" value="ECO:0000318"/>
    <property type="project" value="GO_Central"/>
</dbReference>
<dbReference type="PANTHER" id="PTHR21143:SF133">
    <property type="entry name" value="GUSTATORY AND PHEROMONE RECEPTOR 32A-RELATED"/>
    <property type="match status" value="1"/>
</dbReference>
<organism evidence="8 9">
    <name type="scientific">Daphnia pulex</name>
    <name type="common">Water flea</name>
    <dbReference type="NCBI Taxonomy" id="6669"/>
    <lineage>
        <taxon>Eukaryota</taxon>
        <taxon>Metazoa</taxon>
        <taxon>Ecdysozoa</taxon>
        <taxon>Arthropoda</taxon>
        <taxon>Crustacea</taxon>
        <taxon>Branchiopoda</taxon>
        <taxon>Diplostraca</taxon>
        <taxon>Cladocera</taxon>
        <taxon>Anomopoda</taxon>
        <taxon>Daphniidae</taxon>
        <taxon>Daphnia</taxon>
    </lineage>
</organism>
<dbReference type="FunCoup" id="E9FWF1">
    <property type="interactions" value="3"/>
</dbReference>
<dbReference type="GO" id="GO:0050909">
    <property type="term" value="P:sensory perception of taste"/>
    <property type="evidence" value="ECO:0007669"/>
    <property type="project" value="InterPro"/>
</dbReference>
<feature type="transmembrane region" description="Helical" evidence="7">
    <location>
        <begin position="50"/>
        <end position="73"/>
    </location>
</feature>
<proteinExistence type="predicted"/>
<evidence type="ECO:0000256" key="6">
    <source>
        <dbReference type="ARBA" id="ARBA00023170"/>
    </source>
</evidence>
<dbReference type="GO" id="GO:0043025">
    <property type="term" value="C:neuronal cell body"/>
    <property type="evidence" value="ECO:0000318"/>
    <property type="project" value="GO_Central"/>
</dbReference>
<evidence type="ECO:0008006" key="10">
    <source>
        <dbReference type="Google" id="ProtNLM"/>
    </source>
</evidence>
<keyword evidence="9" id="KW-1185">Reference proteome</keyword>
<feature type="transmembrane region" description="Helical" evidence="7">
    <location>
        <begin position="102"/>
        <end position="120"/>
    </location>
</feature>
<evidence type="ECO:0000256" key="2">
    <source>
        <dbReference type="ARBA" id="ARBA00022475"/>
    </source>
</evidence>
<accession>E9FWF1</accession>
<keyword evidence="6" id="KW-0675">Receptor</keyword>
<dbReference type="eggNOG" id="ENOG502SVZ1">
    <property type="taxonomic scope" value="Eukaryota"/>
</dbReference>
<dbReference type="Proteomes" id="UP000000305">
    <property type="component" value="Unassembled WGS sequence"/>
</dbReference>
<evidence type="ECO:0000313" key="8">
    <source>
        <dbReference type="EMBL" id="EFX87880.1"/>
    </source>
</evidence>